<evidence type="ECO:0000313" key="3">
    <source>
        <dbReference type="Proteomes" id="UP000810292"/>
    </source>
</evidence>
<dbReference type="EMBL" id="JADIMF010000077">
    <property type="protein sequence ID" value="MBO8469138.1"/>
    <property type="molecule type" value="Genomic_DNA"/>
</dbReference>
<dbReference type="Proteomes" id="UP000810292">
    <property type="component" value="Unassembled WGS sequence"/>
</dbReference>
<dbReference type="AlphaFoldDB" id="A0A9D9ICA4"/>
<gene>
    <name evidence="2" type="ORF">IAA72_05075</name>
</gene>
<keyword evidence="1" id="KW-1133">Transmembrane helix</keyword>
<protein>
    <submittedName>
        <fullName evidence="2">Uncharacterized protein</fullName>
    </submittedName>
</protein>
<accession>A0A9D9ICA4</accession>
<reference evidence="2" key="1">
    <citation type="submission" date="2020-10" db="EMBL/GenBank/DDBJ databases">
        <authorList>
            <person name="Gilroy R."/>
        </authorList>
    </citation>
    <scope>NUCLEOTIDE SEQUENCE</scope>
    <source>
        <strain evidence="2">14700</strain>
    </source>
</reference>
<feature type="transmembrane region" description="Helical" evidence="1">
    <location>
        <begin position="73"/>
        <end position="91"/>
    </location>
</feature>
<keyword evidence="1" id="KW-0812">Transmembrane</keyword>
<feature type="transmembrane region" description="Helical" evidence="1">
    <location>
        <begin position="35"/>
        <end position="52"/>
    </location>
</feature>
<evidence type="ECO:0000256" key="1">
    <source>
        <dbReference type="SAM" id="Phobius"/>
    </source>
</evidence>
<name>A0A9D9ICA4_9SPIO</name>
<keyword evidence="1" id="KW-0472">Membrane</keyword>
<reference evidence="2" key="2">
    <citation type="journal article" date="2021" name="PeerJ">
        <title>Extensive microbial diversity within the chicken gut microbiome revealed by metagenomics and culture.</title>
        <authorList>
            <person name="Gilroy R."/>
            <person name="Ravi A."/>
            <person name="Getino M."/>
            <person name="Pursley I."/>
            <person name="Horton D.L."/>
            <person name="Alikhan N.F."/>
            <person name="Baker D."/>
            <person name="Gharbi K."/>
            <person name="Hall N."/>
            <person name="Watson M."/>
            <person name="Adriaenssens E.M."/>
            <person name="Foster-Nyarko E."/>
            <person name="Jarju S."/>
            <person name="Secka A."/>
            <person name="Antonio M."/>
            <person name="Oren A."/>
            <person name="Chaudhuri R.R."/>
            <person name="La Ragione R."/>
            <person name="Hildebrand F."/>
            <person name="Pallen M.J."/>
        </authorList>
    </citation>
    <scope>NUCLEOTIDE SEQUENCE</scope>
    <source>
        <strain evidence="2">14700</strain>
    </source>
</reference>
<proteinExistence type="predicted"/>
<organism evidence="2 3">
    <name type="scientific">Candidatus Ornithospirochaeta stercoravium</name>
    <dbReference type="NCBI Taxonomy" id="2840897"/>
    <lineage>
        <taxon>Bacteria</taxon>
        <taxon>Pseudomonadati</taxon>
        <taxon>Spirochaetota</taxon>
        <taxon>Spirochaetia</taxon>
        <taxon>Spirochaetales</taxon>
        <taxon>Spirochaetaceae</taxon>
        <taxon>Spirochaetaceae incertae sedis</taxon>
        <taxon>Candidatus Ornithospirochaeta</taxon>
    </lineage>
</organism>
<evidence type="ECO:0000313" key="2">
    <source>
        <dbReference type="EMBL" id="MBO8469138.1"/>
    </source>
</evidence>
<comment type="caution">
    <text evidence="2">The sequence shown here is derived from an EMBL/GenBank/DDBJ whole genome shotgun (WGS) entry which is preliminary data.</text>
</comment>
<sequence>MIRVLWQLPQILLSLFVIPFSDRKIIRRIGDVRVLAWRYSSGLSLGLFIFVPRTADARMIAHEYGHTRQSLKLGVLYLIVIGLPSFMWAVMKGLGLFSNIDYFSFYTEKWAEKEGSVLIS</sequence>